<name>A0A9X0DQ46_9HELO</name>
<evidence type="ECO:0000313" key="6">
    <source>
        <dbReference type="Proteomes" id="UP001152300"/>
    </source>
</evidence>
<dbReference type="Pfam" id="PF03061">
    <property type="entry name" value="4HBT"/>
    <property type="match status" value="1"/>
</dbReference>
<evidence type="ECO:0000256" key="2">
    <source>
        <dbReference type="ARBA" id="ARBA00022801"/>
    </source>
</evidence>
<gene>
    <name evidence="5" type="ORF">OCU04_002120</name>
</gene>
<feature type="region of interest" description="Disordered" evidence="3">
    <location>
        <begin position="178"/>
        <end position="219"/>
    </location>
</feature>
<accession>A0A9X0DQ46</accession>
<comment type="similarity">
    <text evidence="1">Belongs to the thioesterase PaaI family.</text>
</comment>
<dbReference type="PANTHER" id="PTHR21660:SF1">
    <property type="entry name" value="ACYL-COENZYME A THIOESTERASE 13"/>
    <property type="match status" value="1"/>
</dbReference>
<evidence type="ECO:0000256" key="3">
    <source>
        <dbReference type="SAM" id="MobiDB-lite"/>
    </source>
</evidence>
<organism evidence="5 6">
    <name type="scientific">Sclerotinia nivalis</name>
    <dbReference type="NCBI Taxonomy" id="352851"/>
    <lineage>
        <taxon>Eukaryota</taxon>
        <taxon>Fungi</taxon>
        <taxon>Dikarya</taxon>
        <taxon>Ascomycota</taxon>
        <taxon>Pezizomycotina</taxon>
        <taxon>Leotiomycetes</taxon>
        <taxon>Helotiales</taxon>
        <taxon>Sclerotiniaceae</taxon>
        <taxon>Sclerotinia</taxon>
    </lineage>
</organism>
<sequence length="219" mass="23458">MSSHSSFNAKTDVGLKRLGFLMRGWKDSKGGYIGWGHDLLPSLSLSTDETHHTENITTFVFRPTVHHCNGMGTVHGGCISTVFDACTSVALMGRYSDAKWGGGGVSRGLGVTYLKGIVVKDEKGEEGEGEGENDVLVECEVVGGVGKRNVVLRGTMKRRNGVVLAICEHSKVNIVGVELPGGKKGKEGKEKEGKEKEGKEKEGKEKEGIEGKEGKEAKL</sequence>
<dbReference type="PANTHER" id="PTHR21660">
    <property type="entry name" value="THIOESTERASE SUPERFAMILY MEMBER-RELATED"/>
    <property type="match status" value="1"/>
</dbReference>
<keyword evidence="2" id="KW-0378">Hydrolase</keyword>
<dbReference type="AlphaFoldDB" id="A0A9X0DQ46"/>
<dbReference type="SUPFAM" id="SSF54637">
    <property type="entry name" value="Thioesterase/thiol ester dehydrase-isomerase"/>
    <property type="match status" value="1"/>
</dbReference>
<feature type="domain" description="Thioesterase" evidence="4">
    <location>
        <begin position="71"/>
        <end position="121"/>
    </location>
</feature>
<comment type="caution">
    <text evidence="5">The sequence shown here is derived from an EMBL/GenBank/DDBJ whole genome shotgun (WGS) entry which is preliminary data.</text>
</comment>
<dbReference type="InterPro" id="IPR039298">
    <property type="entry name" value="ACOT13"/>
</dbReference>
<dbReference type="Proteomes" id="UP001152300">
    <property type="component" value="Unassembled WGS sequence"/>
</dbReference>
<reference evidence="5" key="1">
    <citation type="submission" date="2022-11" db="EMBL/GenBank/DDBJ databases">
        <title>Genome Resource of Sclerotinia nivalis Strain SnTB1, a Plant Pathogen Isolated from American Ginseng.</title>
        <authorList>
            <person name="Fan S."/>
        </authorList>
    </citation>
    <scope>NUCLEOTIDE SEQUENCE</scope>
    <source>
        <strain evidence="5">SnTB1</strain>
    </source>
</reference>
<dbReference type="Gene3D" id="3.10.129.10">
    <property type="entry name" value="Hotdog Thioesterase"/>
    <property type="match status" value="1"/>
</dbReference>
<dbReference type="InterPro" id="IPR006683">
    <property type="entry name" value="Thioestr_dom"/>
</dbReference>
<dbReference type="CDD" id="cd03443">
    <property type="entry name" value="PaaI_thioesterase"/>
    <property type="match status" value="1"/>
</dbReference>
<dbReference type="InterPro" id="IPR029069">
    <property type="entry name" value="HotDog_dom_sf"/>
</dbReference>
<proteinExistence type="inferred from homology"/>
<protein>
    <recommendedName>
        <fullName evidence="4">Thioesterase domain-containing protein</fullName>
    </recommendedName>
</protein>
<dbReference type="OrthoDB" id="2831072at2759"/>
<feature type="compositionally biased region" description="Basic and acidic residues" evidence="3">
    <location>
        <begin position="184"/>
        <end position="219"/>
    </location>
</feature>
<dbReference type="GO" id="GO:0047617">
    <property type="term" value="F:fatty acyl-CoA hydrolase activity"/>
    <property type="evidence" value="ECO:0007669"/>
    <property type="project" value="InterPro"/>
</dbReference>
<evidence type="ECO:0000256" key="1">
    <source>
        <dbReference type="ARBA" id="ARBA00008324"/>
    </source>
</evidence>
<dbReference type="EMBL" id="JAPEIS010000001">
    <property type="protein sequence ID" value="KAJ8071806.1"/>
    <property type="molecule type" value="Genomic_DNA"/>
</dbReference>
<keyword evidence="6" id="KW-1185">Reference proteome</keyword>
<evidence type="ECO:0000259" key="4">
    <source>
        <dbReference type="Pfam" id="PF03061"/>
    </source>
</evidence>
<evidence type="ECO:0000313" key="5">
    <source>
        <dbReference type="EMBL" id="KAJ8071806.1"/>
    </source>
</evidence>